<keyword evidence="2" id="KW-1185">Reference proteome</keyword>
<dbReference type="EMBL" id="HG806212">
    <property type="protein sequence ID" value="CDW57780.1"/>
    <property type="molecule type" value="Genomic_DNA"/>
</dbReference>
<name>A0A077ZGN8_TRITR</name>
<reference evidence="1" key="2">
    <citation type="submission" date="2014-03" db="EMBL/GenBank/DDBJ databases">
        <title>The whipworm genome and dual-species transcriptomics of an intimate host-pathogen interaction.</title>
        <authorList>
            <person name="Foth B.J."/>
            <person name="Tsai I.J."/>
            <person name="Reid A.J."/>
            <person name="Bancroft A.J."/>
            <person name="Nichol S."/>
            <person name="Tracey A."/>
            <person name="Holroyd N."/>
            <person name="Cotton J.A."/>
            <person name="Stanley E.J."/>
            <person name="Zarowiecki M."/>
            <person name="Liu J.Z."/>
            <person name="Huckvale T."/>
            <person name="Cooper P.J."/>
            <person name="Grencis R.K."/>
            <person name="Berriman M."/>
        </authorList>
    </citation>
    <scope>NUCLEOTIDE SEQUENCE [LARGE SCALE GENOMIC DNA]</scope>
</reference>
<protein>
    <submittedName>
        <fullName evidence="1">Uncharacterized protein</fullName>
    </submittedName>
</protein>
<dbReference type="AlphaFoldDB" id="A0A077ZGN8"/>
<accession>A0A077ZGN8</accession>
<reference evidence="1" key="1">
    <citation type="submission" date="2014-01" db="EMBL/GenBank/DDBJ databases">
        <authorList>
            <person name="Aslett M."/>
        </authorList>
    </citation>
    <scope>NUCLEOTIDE SEQUENCE</scope>
</reference>
<evidence type="ECO:0000313" key="2">
    <source>
        <dbReference type="Proteomes" id="UP000030665"/>
    </source>
</evidence>
<dbReference type="OrthoDB" id="10409866at2759"/>
<sequence length="115" mass="12526">MPGLTDCQTAMTEPKLDLAASSDLIINDSKLFTVSDNNNGDTESHRVPLMKIELSDEESVVDGNITELDEELAAVSSSVMALVDPYGQSDLNDTNFMKENKESLVVDRHSPCSFS</sequence>
<gene>
    <name evidence="1" type="ORF">TTRE_0000607601</name>
</gene>
<proteinExistence type="predicted"/>
<organism evidence="1 2">
    <name type="scientific">Trichuris trichiura</name>
    <name type="common">Whipworm</name>
    <name type="synonym">Trichocephalus trichiurus</name>
    <dbReference type="NCBI Taxonomy" id="36087"/>
    <lineage>
        <taxon>Eukaryota</taxon>
        <taxon>Metazoa</taxon>
        <taxon>Ecdysozoa</taxon>
        <taxon>Nematoda</taxon>
        <taxon>Enoplea</taxon>
        <taxon>Dorylaimia</taxon>
        <taxon>Trichinellida</taxon>
        <taxon>Trichuridae</taxon>
        <taxon>Trichuris</taxon>
    </lineage>
</organism>
<dbReference type="Proteomes" id="UP000030665">
    <property type="component" value="Unassembled WGS sequence"/>
</dbReference>
<evidence type="ECO:0000313" key="1">
    <source>
        <dbReference type="EMBL" id="CDW57780.1"/>
    </source>
</evidence>